<dbReference type="PROSITE" id="PS51257">
    <property type="entry name" value="PROKAR_LIPOPROTEIN"/>
    <property type="match status" value="1"/>
</dbReference>
<sequence length="251" mass="29160">MKRSSVVALLFIILLSACNEKKEVPAEASKKVEDKKEEGTKVINDIEYKLLFFKGYERDNDLEEYYLDEIEMYSNYMDSEIGNLLKKNSEVLVSFKPGKGHTQSGPGFIDIYVDEEEYYDVNAGALYRSNYKEVTDSKDSFAPNYMISEYYAVKYESELDSEFQYYATFKDVASAPKNLDIQRLWNDQAFLQSYNSAWEDYIDSISFVDYLMKTYGKEKTLTLVTKNDKESIHTAFGKNLNALIKDWKQAK</sequence>
<keyword evidence="2" id="KW-1185">Reference proteome</keyword>
<reference evidence="1 2" key="1">
    <citation type="submission" date="2016-04" db="EMBL/GenBank/DDBJ databases">
        <title>Complete genome sequence of Fictibacillus phosphorivorans G25-29, a strain toxic to nematodes.</title>
        <authorList>
            <person name="Zheng Z."/>
        </authorList>
    </citation>
    <scope>NUCLEOTIDE SEQUENCE [LARGE SCALE GENOMIC DNA]</scope>
    <source>
        <strain evidence="1 2">G25-29</strain>
    </source>
</reference>
<accession>A0A160IR21</accession>
<dbReference type="STRING" id="1221500.ABE65_018350"/>
<dbReference type="KEGG" id="fpn:ABE65_018350"/>
<evidence type="ECO:0008006" key="3">
    <source>
        <dbReference type="Google" id="ProtNLM"/>
    </source>
</evidence>
<evidence type="ECO:0000313" key="1">
    <source>
        <dbReference type="EMBL" id="ANC78650.1"/>
    </source>
</evidence>
<name>A0A160IR21_9BACL</name>
<organism evidence="1 2">
    <name type="scientific">Fictibacillus phosphorivorans</name>
    <dbReference type="NCBI Taxonomy" id="1221500"/>
    <lineage>
        <taxon>Bacteria</taxon>
        <taxon>Bacillati</taxon>
        <taxon>Bacillota</taxon>
        <taxon>Bacilli</taxon>
        <taxon>Bacillales</taxon>
        <taxon>Fictibacillaceae</taxon>
        <taxon>Fictibacillus</taxon>
    </lineage>
</organism>
<dbReference type="AlphaFoldDB" id="A0A160IR21"/>
<dbReference type="Proteomes" id="UP000076623">
    <property type="component" value="Chromosome"/>
</dbReference>
<dbReference type="EMBL" id="CP015378">
    <property type="protein sequence ID" value="ANC78650.1"/>
    <property type="molecule type" value="Genomic_DNA"/>
</dbReference>
<proteinExistence type="predicted"/>
<evidence type="ECO:0000313" key="2">
    <source>
        <dbReference type="Proteomes" id="UP000076623"/>
    </source>
</evidence>
<dbReference type="RefSeq" id="WP_066398150.1">
    <property type="nucleotide sequence ID" value="NZ_CP015378.1"/>
</dbReference>
<gene>
    <name evidence="1" type="ORF">ABE65_018350</name>
</gene>
<protein>
    <recommendedName>
        <fullName evidence="3">Lipoprotein</fullName>
    </recommendedName>
</protein>